<keyword evidence="2" id="KW-0812">Transmembrane</keyword>
<keyword evidence="4" id="KW-1185">Reference proteome</keyword>
<feature type="transmembrane region" description="Helical" evidence="2">
    <location>
        <begin position="69"/>
        <end position="91"/>
    </location>
</feature>
<protein>
    <submittedName>
        <fullName evidence="3">Uncharacterized protein</fullName>
    </submittedName>
</protein>
<evidence type="ECO:0000256" key="2">
    <source>
        <dbReference type="SAM" id="Phobius"/>
    </source>
</evidence>
<keyword evidence="2" id="KW-1133">Transmembrane helix</keyword>
<dbReference type="OrthoDB" id="5342924at2759"/>
<sequence>MKHTMKFSYPIRPALRIIQDSTTILFRAFGLHLIVSAFRSLRHLAVGKGYDEPTKIAVRKSRTTALMRALIHVVPVGVAMWEIIINWYTYYLGVTIRNQAYYQFGAKVHEMTAQASLAAIVFSYIRYEMSLGQGLPFGALFSGLQISQASYLWSMESWVAVAIVLAATVGPSSAILLIPRLGYWPAGATNVWLNTTSEDLWPGRTNGTLVSTGCRVSNPLLTENDCPSSGWQAIEIYLSLSNGLIPLYYQNMYGFIPAPAYIQVIGSTSLRQLRISYQASVNSGPGLGYDNITVIATTPQAAIADALSTTGALWNVALGNVTTKGHGSVLDQLDAVHSITTGYYQPYTVVSCEYDTFYGHEDQEPVAFPPPPGSSLQMLNTSNFNDSILSGYAFNLFQTTHAFIYPEITRSQILDTPGSPGEYRLRWIELPEDPFNGTAIGAVVLLPRASGNTTQEVLMCNLGAGWGTSKLNMSTFGGGSQFVNSEVDLNAEELNAENSPQNFTAPFAPNAEEDSESEENQSYLPVFPQRLVTVTEDWAQYLNPSVSDSNTTVFHRLMAHELLVPDISTTAKIVLAGLLANGLARIGSTSQLQGTLKTVLQPDGSEGLDGNYWFSGKGDAFIVDPVESKDWLKLRVYTTFEGFAYNTIGATPKVAICILLAYCVVALAHILYAGITGISSTCWDSISEVTALAVNSTPSALLRNTCAGITELDIFKTPVRVLAFRDNENSDGEHLELVFGDLDEKSIQHQVIKKNRVYGTMPILALEKKKKKKNL</sequence>
<evidence type="ECO:0000313" key="3">
    <source>
        <dbReference type="EMBL" id="CAF9915065.1"/>
    </source>
</evidence>
<dbReference type="EMBL" id="CAJPDR010000080">
    <property type="protein sequence ID" value="CAF9915065.1"/>
    <property type="molecule type" value="Genomic_DNA"/>
</dbReference>
<feature type="region of interest" description="Disordered" evidence="1">
    <location>
        <begin position="498"/>
        <end position="521"/>
    </location>
</feature>
<evidence type="ECO:0000313" key="4">
    <source>
        <dbReference type="Proteomes" id="UP000664203"/>
    </source>
</evidence>
<accession>A0A8H3IGN8</accession>
<dbReference type="AlphaFoldDB" id="A0A8H3IGN8"/>
<gene>
    <name evidence="3" type="ORF">ALECFALPRED_009967</name>
</gene>
<proteinExistence type="predicted"/>
<keyword evidence="2" id="KW-0472">Membrane</keyword>
<name>A0A8H3IGN8_9LECA</name>
<reference evidence="3" key="1">
    <citation type="submission" date="2021-03" db="EMBL/GenBank/DDBJ databases">
        <authorList>
            <person name="Tagirdzhanova G."/>
        </authorList>
    </citation>
    <scope>NUCLEOTIDE SEQUENCE</scope>
</reference>
<organism evidence="3 4">
    <name type="scientific">Alectoria fallacina</name>
    <dbReference type="NCBI Taxonomy" id="1903189"/>
    <lineage>
        <taxon>Eukaryota</taxon>
        <taxon>Fungi</taxon>
        <taxon>Dikarya</taxon>
        <taxon>Ascomycota</taxon>
        <taxon>Pezizomycotina</taxon>
        <taxon>Lecanoromycetes</taxon>
        <taxon>OSLEUM clade</taxon>
        <taxon>Lecanoromycetidae</taxon>
        <taxon>Lecanorales</taxon>
        <taxon>Lecanorineae</taxon>
        <taxon>Parmeliaceae</taxon>
        <taxon>Alectoria</taxon>
    </lineage>
</organism>
<dbReference type="Proteomes" id="UP000664203">
    <property type="component" value="Unassembled WGS sequence"/>
</dbReference>
<evidence type="ECO:0000256" key="1">
    <source>
        <dbReference type="SAM" id="MobiDB-lite"/>
    </source>
</evidence>
<comment type="caution">
    <text evidence="3">The sequence shown here is derived from an EMBL/GenBank/DDBJ whole genome shotgun (WGS) entry which is preliminary data.</text>
</comment>